<dbReference type="CDD" id="cd13972">
    <property type="entry name" value="UbiB"/>
    <property type="match status" value="1"/>
</dbReference>
<dbReference type="NCBIfam" id="NF003404">
    <property type="entry name" value="PRK04750.1"/>
    <property type="match status" value="1"/>
</dbReference>
<evidence type="ECO:0000256" key="7">
    <source>
        <dbReference type="ARBA" id="ARBA00022692"/>
    </source>
</evidence>
<evidence type="ECO:0000256" key="8">
    <source>
        <dbReference type="ARBA" id="ARBA00022741"/>
    </source>
</evidence>
<evidence type="ECO:0000313" key="14">
    <source>
        <dbReference type="EMBL" id="EED34772.1"/>
    </source>
</evidence>
<keyword evidence="11" id="KW-1133">Transmembrane helix</keyword>
<keyword evidence="6" id="KW-0831">Ubiquinone biosynthesis</keyword>
<evidence type="ECO:0000259" key="13">
    <source>
        <dbReference type="Pfam" id="PF03109"/>
    </source>
</evidence>
<dbReference type="Pfam" id="PF03109">
    <property type="entry name" value="ABC1"/>
    <property type="match status" value="1"/>
</dbReference>
<dbReference type="InterPro" id="IPR011009">
    <property type="entry name" value="Kinase-like_dom_sf"/>
</dbReference>
<dbReference type="InterPro" id="IPR010232">
    <property type="entry name" value="UbiB"/>
</dbReference>
<sequence length="521" mass="58898">MIRLFTLYRVAAYYRLDEFLPEDRRGKILRGILRLHPKARAAIDDARGVRLRRALEDLGPVFIKFGQLLSTRRDLLPDDIARELALLQDTVPPFASDTAQELIESALGSPIDSLFARFDREPLAAASVAQVHSAQLPTGDEVVVKVLRPDILPVINADLKLIKIAARWVAWLMPEGRRLRAREVAADYERTLLDELDLRREAANASQLRRNFLDSDLIMVPAVIWPLTRQTVMVSERIYGVPVTDVDTLRERGVNMRVLAERGVEIFFTQVLRDSFFHADMHPGNIFVDTSNPERPKYIAIDCAIVGQLEQDDLYYLARNLLAIFEQDYRLVARLHVECGWVPPDTPIAEFESAMRALCEPVFERPLGDISFGGMLVSLFRTAGRFDMQVQPQLVLLQKTLLNIEGLGRQLYPELNLWDTAKPFLERWLAERYSPQNLLRRIQQEAPSILETLPQLPDLALSRLREPLNSPAPAARPWAAAVMLVAGGFLVSRGYSVYPDDIPGLLIGLILIAAGTFSLKR</sequence>
<dbReference type="STRING" id="565045.NOR51B_711"/>
<dbReference type="EMBL" id="DS999411">
    <property type="protein sequence ID" value="EED34772.1"/>
    <property type="molecule type" value="Genomic_DNA"/>
</dbReference>
<dbReference type="InterPro" id="IPR045308">
    <property type="entry name" value="UbiB_bact"/>
</dbReference>
<accession>B8KUS2</accession>
<dbReference type="HOGENOM" id="CLU_006533_0_0_6"/>
<keyword evidence="8" id="KW-0547">Nucleotide-binding</keyword>
<evidence type="ECO:0000256" key="6">
    <source>
        <dbReference type="ARBA" id="ARBA00022688"/>
    </source>
</evidence>
<dbReference type="UniPathway" id="UPA00232"/>
<keyword evidence="12" id="KW-0472">Membrane</keyword>
<gene>
    <name evidence="14" type="primary">ubiB</name>
    <name evidence="14" type="ORF">NOR51B_711</name>
</gene>
<evidence type="ECO:0000256" key="12">
    <source>
        <dbReference type="ARBA" id="ARBA00023136"/>
    </source>
</evidence>
<keyword evidence="7" id="KW-0812">Transmembrane</keyword>
<evidence type="ECO:0000256" key="4">
    <source>
        <dbReference type="ARBA" id="ARBA00022519"/>
    </source>
</evidence>
<evidence type="ECO:0000313" key="15">
    <source>
        <dbReference type="Proteomes" id="UP000004699"/>
    </source>
</evidence>
<keyword evidence="5" id="KW-0808">Transferase</keyword>
<proteinExistence type="inferred from homology"/>
<dbReference type="SUPFAM" id="SSF56112">
    <property type="entry name" value="Protein kinase-like (PK-like)"/>
    <property type="match status" value="1"/>
</dbReference>
<organism evidence="14 15">
    <name type="scientific">Luminiphilus syltensis NOR5-1B</name>
    <dbReference type="NCBI Taxonomy" id="565045"/>
    <lineage>
        <taxon>Bacteria</taxon>
        <taxon>Pseudomonadati</taxon>
        <taxon>Pseudomonadota</taxon>
        <taxon>Gammaproteobacteria</taxon>
        <taxon>Cellvibrionales</taxon>
        <taxon>Halieaceae</taxon>
        <taxon>Luminiphilus</taxon>
    </lineage>
</organism>
<dbReference type="InterPro" id="IPR004147">
    <property type="entry name" value="ABC1_dom"/>
</dbReference>
<comment type="pathway">
    <text evidence="1">Cofactor biosynthesis; ubiquinone biosynthesis [regulation].</text>
</comment>
<dbReference type="PANTHER" id="PTHR10566">
    <property type="entry name" value="CHAPERONE-ACTIVITY OF BC1 COMPLEX CABC1 -RELATED"/>
    <property type="match status" value="1"/>
</dbReference>
<evidence type="ECO:0000256" key="1">
    <source>
        <dbReference type="ARBA" id="ARBA00005020"/>
    </source>
</evidence>
<dbReference type="GO" id="GO:0005524">
    <property type="term" value="F:ATP binding"/>
    <property type="evidence" value="ECO:0007669"/>
    <property type="project" value="UniProtKB-KW"/>
</dbReference>
<evidence type="ECO:0000256" key="11">
    <source>
        <dbReference type="ARBA" id="ARBA00022989"/>
    </source>
</evidence>
<keyword evidence="15" id="KW-1185">Reference proteome</keyword>
<dbReference type="PANTHER" id="PTHR10566:SF113">
    <property type="entry name" value="PROTEIN ACTIVITY OF BC1 COMPLEX KINASE 7, CHLOROPLASTIC"/>
    <property type="match status" value="1"/>
</dbReference>
<keyword evidence="3" id="KW-1003">Cell membrane</keyword>
<feature type="domain" description="ABC1 atypical kinase-like" evidence="13">
    <location>
        <begin position="87"/>
        <end position="335"/>
    </location>
</feature>
<evidence type="ECO:0000256" key="3">
    <source>
        <dbReference type="ARBA" id="ARBA00022475"/>
    </source>
</evidence>
<dbReference type="RefSeq" id="WP_009019520.1">
    <property type="nucleotide sequence ID" value="NZ_DS999411.1"/>
</dbReference>
<keyword evidence="9" id="KW-0418">Kinase</keyword>
<name>B8KUS2_9GAMM</name>
<dbReference type="Proteomes" id="UP000004699">
    <property type="component" value="Unassembled WGS sequence"/>
</dbReference>
<dbReference type="eggNOG" id="COG0661">
    <property type="taxonomic scope" value="Bacteria"/>
</dbReference>
<dbReference type="OrthoDB" id="9795390at2"/>
<dbReference type="GO" id="GO:0016301">
    <property type="term" value="F:kinase activity"/>
    <property type="evidence" value="ECO:0007669"/>
    <property type="project" value="UniProtKB-KW"/>
</dbReference>
<evidence type="ECO:0000256" key="5">
    <source>
        <dbReference type="ARBA" id="ARBA00022679"/>
    </source>
</evidence>
<keyword evidence="4" id="KW-0997">Cell inner membrane</keyword>
<evidence type="ECO:0000256" key="9">
    <source>
        <dbReference type="ARBA" id="ARBA00022777"/>
    </source>
</evidence>
<protein>
    <submittedName>
        <fullName evidence="14">2-polyprenylphenol 6-hydroxylase</fullName>
    </submittedName>
</protein>
<dbReference type="InterPro" id="IPR050154">
    <property type="entry name" value="UbiB_kinase"/>
</dbReference>
<dbReference type="AlphaFoldDB" id="B8KUS2"/>
<keyword evidence="10" id="KW-0067">ATP-binding</keyword>
<dbReference type="NCBIfam" id="TIGR01982">
    <property type="entry name" value="UbiB"/>
    <property type="match status" value="1"/>
</dbReference>
<comment type="similarity">
    <text evidence="2">Belongs to the protein kinase superfamily. ADCK protein kinase family.</text>
</comment>
<reference evidence="15" key="1">
    <citation type="journal article" date="2013" name="BMC Microbiol.">
        <title>Taxonomy and evolution of bacteriochlorophyll a-containing members of the OM60/NOR5 clade of marine gammaproteobacteria: description of Luminiphilus syltensis gen. nov., sp. nov., reclassification of Haliea rubra as Pseudohaliea rubra gen. nov., comb. nov., and emendation of Chromatocurvus halotolerans.</title>
        <authorList>
            <person name="Spring S."/>
            <person name="Riedel T."/>
            <person name="Sproer C."/>
            <person name="Yan S."/>
            <person name="Harder J."/>
            <person name="Fuchs B.M."/>
        </authorList>
    </citation>
    <scope>NUCLEOTIDE SEQUENCE [LARGE SCALE GENOMIC DNA]</scope>
    <source>
        <strain evidence="15">NOR51-B</strain>
    </source>
</reference>
<evidence type="ECO:0000256" key="2">
    <source>
        <dbReference type="ARBA" id="ARBA00009670"/>
    </source>
</evidence>
<dbReference type="GO" id="GO:0006744">
    <property type="term" value="P:ubiquinone biosynthetic process"/>
    <property type="evidence" value="ECO:0007669"/>
    <property type="project" value="UniProtKB-UniPathway"/>
</dbReference>
<evidence type="ECO:0000256" key="10">
    <source>
        <dbReference type="ARBA" id="ARBA00022840"/>
    </source>
</evidence>